<organism evidence="2 3">
    <name type="scientific">Stentor coeruleus</name>
    <dbReference type="NCBI Taxonomy" id="5963"/>
    <lineage>
        <taxon>Eukaryota</taxon>
        <taxon>Sar</taxon>
        <taxon>Alveolata</taxon>
        <taxon>Ciliophora</taxon>
        <taxon>Postciliodesmatophora</taxon>
        <taxon>Heterotrichea</taxon>
        <taxon>Heterotrichida</taxon>
        <taxon>Stentoridae</taxon>
        <taxon>Stentor</taxon>
    </lineage>
</organism>
<reference evidence="2 3" key="1">
    <citation type="submission" date="2016-11" db="EMBL/GenBank/DDBJ databases">
        <title>The macronuclear genome of Stentor coeruleus: a giant cell with tiny introns.</title>
        <authorList>
            <person name="Slabodnick M."/>
            <person name="Ruby J.G."/>
            <person name="Reiff S.B."/>
            <person name="Swart E.C."/>
            <person name="Gosai S."/>
            <person name="Prabakaran S."/>
            <person name="Witkowska E."/>
            <person name="Larue G.E."/>
            <person name="Fisher S."/>
            <person name="Freeman R.M."/>
            <person name="Gunawardena J."/>
            <person name="Chu W."/>
            <person name="Stover N.A."/>
            <person name="Gregory B.D."/>
            <person name="Nowacki M."/>
            <person name="Derisi J."/>
            <person name="Roy S.W."/>
            <person name="Marshall W.F."/>
            <person name="Sood P."/>
        </authorList>
    </citation>
    <scope>NUCLEOTIDE SEQUENCE [LARGE SCALE GENOMIC DNA]</scope>
    <source>
        <strain evidence="2">WM001</strain>
    </source>
</reference>
<accession>A0A1R2AMW8</accession>
<sequence>MEELIKRVEELEKNTQKSSRERELLLNRICELEDLVEDLTLQLKKSKKTIRTPVAPKESLAINNASKKTNAQEDEPWLFYCPKNKPYEEILRNLDFSEGYEITSSALVSEEALWTQILEKMNEEEIPKKLTALRKLVSVQLSSACHHELLIIVRGIPGNENPLFQLILPHIATLAEYVNIAWSEVENSNPELLGRIALVLECEQDLKVLSVDRGDTRLSLYVEKLL</sequence>
<protein>
    <submittedName>
        <fullName evidence="2">Uncharacterized protein</fullName>
    </submittedName>
</protein>
<dbReference type="AlphaFoldDB" id="A0A1R2AMW8"/>
<keyword evidence="1" id="KW-0175">Coiled coil</keyword>
<feature type="coiled-coil region" evidence="1">
    <location>
        <begin position="1"/>
        <end position="28"/>
    </location>
</feature>
<gene>
    <name evidence="2" type="ORF">SteCoe_37505</name>
</gene>
<dbReference type="EMBL" id="MPUH01001910">
    <property type="protein sequence ID" value="OMJ65864.1"/>
    <property type="molecule type" value="Genomic_DNA"/>
</dbReference>
<evidence type="ECO:0000313" key="3">
    <source>
        <dbReference type="Proteomes" id="UP000187209"/>
    </source>
</evidence>
<keyword evidence="3" id="KW-1185">Reference proteome</keyword>
<dbReference type="OrthoDB" id="361055at2759"/>
<name>A0A1R2AMW8_9CILI</name>
<evidence type="ECO:0000313" key="2">
    <source>
        <dbReference type="EMBL" id="OMJ65864.1"/>
    </source>
</evidence>
<proteinExistence type="predicted"/>
<dbReference type="Proteomes" id="UP000187209">
    <property type="component" value="Unassembled WGS sequence"/>
</dbReference>
<evidence type="ECO:0000256" key="1">
    <source>
        <dbReference type="SAM" id="Coils"/>
    </source>
</evidence>
<comment type="caution">
    <text evidence="2">The sequence shown here is derived from an EMBL/GenBank/DDBJ whole genome shotgun (WGS) entry which is preliminary data.</text>
</comment>